<sequence>MKKFAYIAMIILLGVLIVNNSLTDQYLVKLKGDSVLTSKKADPLYEEISLKAKEYEKPAIDAKIDRVWKTIPGINGLKIDIDASYKKMKKAGEFNEERLVFTEVSPSIHLTDLPPSPIYKGNPEKQMVSLIINVAWGNEYLSPMLATLKKNHVRATFFLEGRWVKNNPELAKIIVAAGHEVGNHSYTHPDMKRLSGAMLRQEISKTNEVIKATTGKVPTLLAPPSGSMRDEVVSIAAEYDLRTIMWSVDTIDWQKPTPEVLIQRVVTKVHPGAIVLMHPTASTEKALDQLIKEIKGKNFELDTVSELISEER</sequence>
<evidence type="ECO:0000313" key="3">
    <source>
        <dbReference type="Proteomes" id="UP000307756"/>
    </source>
</evidence>
<dbReference type="PANTHER" id="PTHR10587">
    <property type="entry name" value="GLYCOSYL TRANSFERASE-RELATED"/>
    <property type="match status" value="1"/>
</dbReference>
<comment type="caution">
    <text evidence="2">The sequence shown here is derived from an EMBL/GenBank/DDBJ whole genome shotgun (WGS) entry which is preliminary data.</text>
</comment>
<dbReference type="InterPro" id="IPR014228">
    <property type="entry name" value="Spore_polysacc_deacetyl_YlxY"/>
</dbReference>
<dbReference type="OrthoDB" id="9812065at2"/>
<feature type="domain" description="NodB homology" evidence="1">
    <location>
        <begin position="126"/>
        <end position="302"/>
    </location>
</feature>
<dbReference type="AlphaFoldDB" id="A0A4U1D8D4"/>
<dbReference type="Pfam" id="PF01522">
    <property type="entry name" value="Polysacc_deac_1"/>
    <property type="match status" value="1"/>
</dbReference>
<dbReference type="SUPFAM" id="SSF88713">
    <property type="entry name" value="Glycoside hydrolase/deacetylase"/>
    <property type="match status" value="1"/>
</dbReference>
<accession>A0A4U1D8D4</accession>
<organism evidence="2 3">
    <name type="scientific">Robertmurraya kyonggiensis</name>
    <dbReference type="NCBI Taxonomy" id="1037680"/>
    <lineage>
        <taxon>Bacteria</taxon>
        <taxon>Bacillati</taxon>
        <taxon>Bacillota</taxon>
        <taxon>Bacilli</taxon>
        <taxon>Bacillales</taxon>
        <taxon>Bacillaceae</taxon>
        <taxon>Robertmurraya</taxon>
    </lineage>
</organism>
<dbReference type="GO" id="GO:0016020">
    <property type="term" value="C:membrane"/>
    <property type="evidence" value="ECO:0007669"/>
    <property type="project" value="TreeGrafter"/>
</dbReference>
<dbReference type="GO" id="GO:0005975">
    <property type="term" value="P:carbohydrate metabolic process"/>
    <property type="evidence" value="ECO:0007669"/>
    <property type="project" value="InterPro"/>
</dbReference>
<dbReference type="EMBL" id="SWBM01000001">
    <property type="protein sequence ID" value="TKC18704.1"/>
    <property type="molecule type" value="Genomic_DNA"/>
</dbReference>
<dbReference type="Gene3D" id="3.20.20.370">
    <property type="entry name" value="Glycoside hydrolase/deacetylase"/>
    <property type="match status" value="1"/>
</dbReference>
<evidence type="ECO:0000313" key="2">
    <source>
        <dbReference type="EMBL" id="TKC18704.1"/>
    </source>
</evidence>
<keyword evidence="3" id="KW-1185">Reference proteome</keyword>
<dbReference type="GO" id="GO:0016810">
    <property type="term" value="F:hydrolase activity, acting on carbon-nitrogen (but not peptide) bonds"/>
    <property type="evidence" value="ECO:0007669"/>
    <property type="project" value="InterPro"/>
</dbReference>
<proteinExistence type="predicted"/>
<dbReference type="InterPro" id="IPR050248">
    <property type="entry name" value="Polysacc_deacetylase_ArnD"/>
</dbReference>
<dbReference type="NCBIfam" id="TIGR02873">
    <property type="entry name" value="spore_ylxY"/>
    <property type="match status" value="1"/>
</dbReference>
<dbReference type="RefSeq" id="WP_136829401.1">
    <property type="nucleotide sequence ID" value="NZ_SWBM01000001.1"/>
</dbReference>
<name>A0A4U1D8D4_9BACI</name>
<gene>
    <name evidence="2" type="ORF">FA727_03885</name>
</gene>
<dbReference type="CDD" id="cd10950">
    <property type="entry name" value="CE4_BsYlxY_like"/>
    <property type="match status" value="1"/>
</dbReference>
<dbReference type="PANTHER" id="PTHR10587:SF80">
    <property type="entry name" value="CHITOOLIGOSACCHARIDE DEACETYLASE"/>
    <property type="match status" value="1"/>
</dbReference>
<protein>
    <recommendedName>
        <fullName evidence="1">NodB homology domain-containing protein</fullName>
    </recommendedName>
</protein>
<reference evidence="2 3" key="1">
    <citation type="journal article" date="2011" name="J. Microbiol.">
        <title>Bacillus kyonggiensis sp. nov., isolated from soil of a lettuce field.</title>
        <authorList>
            <person name="Dong K."/>
            <person name="Lee S."/>
        </authorList>
    </citation>
    <scope>NUCLEOTIDE SEQUENCE [LARGE SCALE GENOMIC DNA]</scope>
    <source>
        <strain evidence="2 3">NB22</strain>
    </source>
</reference>
<dbReference type="Proteomes" id="UP000307756">
    <property type="component" value="Unassembled WGS sequence"/>
</dbReference>
<dbReference type="PROSITE" id="PS51677">
    <property type="entry name" value="NODB"/>
    <property type="match status" value="1"/>
</dbReference>
<evidence type="ECO:0000259" key="1">
    <source>
        <dbReference type="PROSITE" id="PS51677"/>
    </source>
</evidence>
<dbReference type="InterPro" id="IPR011330">
    <property type="entry name" value="Glyco_hydro/deAcase_b/a-brl"/>
</dbReference>
<dbReference type="InterPro" id="IPR002509">
    <property type="entry name" value="NODB_dom"/>
</dbReference>